<sequence length="84" mass="9095">MASAGGRVGLFGDVGRQDGGRQAPMDGFTATPNRPTRPPVRVPGNTRNPSKVEPKALFVDNAHLTEHITDRPVGQHSPTEFQHR</sequence>
<reference evidence="2" key="1">
    <citation type="journal article" date="2014" name="Int. J. Syst. Evol. Microbiol.">
        <title>Complete genome sequence of Corynebacterium casei LMG S-19264T (=DSM 44701T), isolated from a smear-ripened cheese.</title>
        <authorList>
            <consortium name="US DOE Joint Genome Institute (JGI-PGF)"/>
            <person name="Walter F."/>
            <person name="Albersmeier A."/>
            <person name="Kalinowski J."/>
            <person name="Ruckert C."/>
        </authorList>
    </citation>
    <scope>NUCLEOTIDE SEQUENCE</scope>
    <source>
        <strain evidence="2">KCTC 22169</strain>
    </source>
</reference>
<protein>
    <submittedName>
        <fullName evidence="2">Uncharacterized protein</fullName>
    </submittedName>
</protein>
<evidence type="ECO:0000313" key="3">
    <source>
        <dbReference type="Proteomes" id="UP000626148"/>
    </source>
</evidence>
<evidence type="ECO:0000313" key="2">
    <source>
        <dbReference type="EMBL" id="GGX44441.1"/>
    </source>
</evidence>
<evidence type="ECO:0000256" key="1">
    <source>
        <dbReference type="SAM" id="MobiDB-lite"/>
    </source>
</evidence>
<name>A0A918K245_9GAMM</name>
<dbReference type="EMBL" id="BMXR01000002">
    <property type="protein sequence ID" value="GGX44441.1"/>
    <property type="molecule type" value="Genomic_DNA"/>
</dbReference>
<keyword evidence="3" id="KW-1185">Reference proteome</keyword>
<reference evidence="2" key="2">
    <citation type="submission" date="2020-09" db="EMBL/GenBank/DDBJ databases">
        <authorList>
            <person name="Sun Q."/>
            <person name="Kim S."/>
        </authorList>
    </citation>
    <scope>NUCLEOTIDE SEQUENCE</scope>
    <source>
        <strain evidence="2">KCTC 22169</strain>
    </source>
</reference>
<dbReference type="Proteomes" id="UP000626148">
    <property type="component" value="Unassembled WGS sequence"/>
</dbReference>
<organism evidence="2 3">
    <name type="scientific">Saccharospirillum salsuginis</name>
    <dbReference type="NCBI Taxonomy" id="418750"/>
    <lineage>
        <taxon>Bacteria</taxon>
        <taxon>Pseudomonadati</taxon>
        <taxon>Pseudomonadota</taxon>
        <taxon>Gammaproteobacteria</taxon>
        <taxon>Oceanospirillales</taxon>
        <taxon>Saccharospirillaceae</taxon>
        <taxon>Saccharospirillum</taxon>
    </lineage>
</organism>
<feature type="region of interest" description="Disordered" evidence="1">
    <location>
        <begin position="1"/>
        <end position="84"/>
    </location>
</feature>
<accession>A0A918K245</accession>
<comment type="caution">
    <text evidence="2">The sequence shown here is derived from an EMBL/GenBank/DDBJ whole genome shotgun (WGS) entry which is preliminary data.</text>
</comment>
<proteinExistence type="predicted"/>
<dbReference type="AlphaFoldDB" id="A0A918K245"/>
<gene>
    <name evidence="2" type="ORF">GCM10007392_09040</name>
</gene>